<keyword evidence="2" id="KW-1185">Reference proteome</keyword>
<dbReference type="Proteomes" id="UP000263094">
    <property type="component" value="Unassembled WGS sequence"/>
</dbReference>
<comment type="caution">
    <text evidence="1">The sequence shown here is derived from an EMBL/GenBank/DDBJ whole genome shotgun (WGS) entry which is preliminary data.</text>
</comment>
<protein>
    <submittedName>
        <fullName evidence="1">Uncharacterized protein</fullName>
    </submittedName>
</protein>
<dbReference type="AlphaFoldDB" id="A0A372M431"/>
<dbReference type="OrthoDB" id="4168016at2"/>
<proteinExistence type="predicted"/>
<accession>A0A372M431</accession>
<evidence type="ECO:0000313" key="2">
    <source>
        <dbReference type="Proteomes" id="UP000263094"/>
    </source>
</evidence>
<organism evidence="1 2">
    <name type="scientific">Streptomyces triticagri</name>
    <dbReference type="NCBI Taxonomy" id="2293568"/>
    <lineage>
        <taxon>Bacteria</taxon>
        <taxon>Bacillati</taxon>
        <taxon>Actinomycetota</taxon>
        <taxon>Actinomycetes</taxon>
        <taxon>Kitasatosporales</taxon>
        <taxon>Streptomycetaceae</taxon>
        <taxon>Streptomyces</taxon>
    </lineage>
</organism>
<dbReference type="EMBL" id="QUAK01000100">
    <property type="protein sequence ID" value="RFU85223.1"/>
    <property type="molecule type" value="Genomic_DNA"/>
</dbReference>
<gene>
    <name evidence="1" type="ORF">DY218_18585</name>
</gene>
<name>A0A372M431_9ACTN</name>
<reference evidence="1 2" key="1">
    <citation type="submission" date="2018-08" db="EMBL/GenBank/DDBJ databases">
        <title>Isolation, diversity and antifungal activity of Actinobacteria from wheat.</title>
        <authorList>
            <person name="Han C."/>
        </authorList>
    </citation>
    <scope>NUCLEOTIDE SEQUENCE [LARGE SCALE GENOMIC DNA]</scope>
    <source>
        <strain evidence="1 2">NEAU-YY421</strain>
    </source>
</reference>
<dbReference type="RefSeq" id="WP_128557184.1">
    <property type="nucleotide sequence ID" value="NZ_QUAK01000100.1"/>
</dbReference>
<evidence type="ECO:0000313" key="1">
    <source>
        <dbReference type="EMBL" id="RFU85223.1"/>
    </source>
</evidence>
<sequence>MSTQTTNPRTPARVTAVPLAGPVPCDGRLLDVPAGRYDWIRLRVSAPEEADGPRAAELDEEVWLHYGEAADPEWLRGTGSTAEGHRTARIPVPRRSELRAVRLPRRAGVTVLAADCVHSAPVTGGWQV</sequence>